<keyword evidence="2" id="KW-1185">Reference proteome</keyword>
<evidence type="ECO:0000313" key="2">
    <source>
        <dbReference type="Proteomes" id="UP000317036"/>
    </source>
</evidence>
<dbReference type="EMBL" id="VNJI01000011">
    <property type="protein sequence ID" value="TVY09930.1"/>
    <property type="molecule type" value="Genomic_DNA"/>
</dbReference>
<dbReference type="AlphaFoldDB" id="A0A559KCS8"/>
<organism evidence="1 2">
    <name type="scientific">Paenibacillus cremeus</name>
    <dbReference type="NCBI Taxonomy" id="2163881"/>
    <lineage>
        <taxon>Bacteria</taxon>
        <taxon>Bacillati</taxon>
        <taxon>Bacillota</taxon>
        <taxon>Bacilli</taxon>
        <taxon>Bacillales</taxon>
        <taxon>Paenibacillaceae</taxon>
        <taxon>Paenibacillus</taxon>
    </lineage>
</organism>
<sequence length="95" mass="11078">MKTKKANLEVRIMEKGFHVVGYNITPVMHGDITGFIKETLYDKEAKAFLKDQGYEIALINGRNYEWEKVDELKKDAEKGKIKVRRDEKGLIHVLR</sequence>
<name>A0A559KCS8_9BACL</name>
<proteinExistence type="predicted"/>
<evidence type="ECO:0000313" key="1">
    <source>
        <dbReference type="EMBL" id="TVY09930.1"/>
    </source>
</evidence>
<gene>
    <name evidence="1" type="ORF">FPZ49_11200</name>
</gene>
<reference evidence="1 2" key="1">
    <citation type="submission" date="2019-07" db="EMBL/GenBank/DDBJ databases">
        <authorList>
            <person name="Kim J."/>
        </authorList>
    </citation>
    <scope>NUCLEOTIDE SEQUENCE [LARGE SCALE GENOMIC DNA]</scope>
    <source>
        <strain evidence="1 2">JC52</strain>
    </source>
</reference>
<dbReference type="Proteomes" id="UP000317036">
    <property type="component" value="Unassembled WGS sequence"/>
</dbReference>
<dbReference type="RefSeq" id="WP_144846526.1">
    <property type="nucleotide sequence ID" value="NZ_VNJI01000011.1"/>
</dbReference>
<accession>A0A559KCS8</accession>
<comment type="caution">
    <text evidence="1">The sequence shown here is derived from an EMBL/GenBank/DDBJ whole genome shotgun (WGS) entry which is preliminary data.</text>
</comment>
<protein>
    <submittedName>
        <fullName evidence="1">Uncharacterized protein</fullName>
    </submittedName>
</protein>